<sequence length="52" mass="5903">MYGWIWRHLPGPTWARIVLSVVLALAVVAVLFVWGFDLLAPYMPFNDGTVNE</sequence>
<keyword evidence="3" id="KW-1185">Reference proteome</keyword>
<reference evidence="3" key="1">
    <citation type="journal article" date="2019" name="Int. J. Syst. Evol. Microbiol.">
        <title>The Global Catalogue of Microorganisms (GCM) 10K type strain sequencing project: providing services to taxonomists for standard genome sequencing and annotation.</title>
        <authorList>
            <consortium name="The Broad Institute Genomics Platform"/>
            <consortium name="The Broad Institute Genome Sequencing Center for Infectious Disease"/>
            <person name="Wu L."/>
            <person name="Ma J."/>
        </authorList>
    </citation>
    <scope>NUCLEOTIDE SEQUENCE [LARGE SCALE GENOMIC DNA]</scope>
    <source>
        <strain evidence="3">KACC 14249</strain>
    </source>
</reference>
<accession>A0ABW1JDP4</accession>
<keyword evidence="1" id="KW-0812">Transmembrane</keyword>
<proteinExistence type="predicted"/>
<protein>
    <submittedName>
        <fullName evidence="2">Uncharacterized protein</fullName>
    </submittedName>
</protein>
<evidence type="ECO:0000256" key="1">
    <source>
        <dbReference type="SAM" id="Phobius"/>
    </source>
</evidence>
<dbReference type="RefSeq" id="WP_345716085.1">
    <property type="nucleotide sequence ID" value="NZ_BAABFP010000004.1"/>
</dbReference>
<evidence type="ECO:0000313" key="2">
    <source>
        <dbReference type="EMBL" id="MFC6007280.1"/>
    </source>
</evidence>
<gene>
    <name evidence="2" type="ORF">ACFQDO_09080</name>
</gene>
<comment type="caution">
    <text evidence="2">The sequence shown here is derived from an EMBL/GenBank/DDBJ whole genome shotgun (WGS) entry which is preliminary data.</text>
</comment>
<keyword evidence="1" id="KW-0472">Membrane</keyword>
<evidence type="ECO:0000313" key="3">
    <source>
        <dbReference type="Proteomes" id="UP001596189"/>
    </source>
</evidence>
<dbReference type="EMBL" id="JBHSRD010000003">
    <property type="protein sequence ID" value="MFC6007280.1"/>
    <property type="molecule type" value="Genomic_DNA"/>
</dbReference>
<keyword evidence="1" id="KW-1133">Transmembrane helix</keyword>
<feature type="transmembrane region" description="Helical" evidence="1">
    <location>
        <begin position="14"/>
        <end position="36"/>
    </location>
</feature>
<name>A0ABW1JDP4_9ACTN</name>
<organism evidence="2 3">
    <name type="scientific">Angustibacter luteus</name>
    <dbReference type="NCBI Taxonomy" id="658456"/>
    <lineage>
        <taxon>Bacteria</taxon>
        <taxon>Bacillati</taxon>
        <taxon>Actinomycetota</taxon>
        <taxon>Actinomycetes</taxon>
        <taxon>Kineosporiales</taxon>
        <taxon>Kineosporiaceae</taxon>
    </lineage>
</organism>
<dbReference type="Proteomes" id="UP001596189">
    <property type="component" value="Unassembled WGS sequence"/>
</dbReference>